<protein>
    <submittedName>
        <fullName evidence="2">Aldo/keto reductase</fullName>
    </submittedName>
</protein>
<evidence type="ECO:0000313" key="3">
    <source>
        <dbReference type="Proteomes" id="UP001204144"/>
    </source>
</evidence>
<dbReference type="Pfam" id="PF00248">
    <property type="entry name" value="Aldo_ket_red"/>
    <property type="match status" value="1"/>
</dbReference>
<comment type="caution">
    <text evidence="2">The sequence shown here is derived from an EMBL/GenBank/DDBJ whole genome shotgun (WGS) entry which is preliminary data.</text>
</comment>
<gene>
    <name evidence="2" type="ORF">EGI31_21155</name>
</gene>
<proteinExistence type="predicted"/>
<organism evidence="2 3">
    <name type="scientific">Lacihabitans soyangensis</name>
    <dbReference type="NCBI Taxonomy" id="869394"/>
    <lineage>
        <taxon>Bacteria</taxon>
        <taxon>Pseudomonadati</taxon>
        <taxon>Bacteroidota</taxon>
        <taxon>Cytophagia</taxon>
        <taxon>Cytophagales</taxon>
        <taxon>Leadbetterellaceae</taxon>
        <taxon>Lacihabitans</taxon>
    </lineage>
</organism>
<feature type="domain" description="NADP-dependent oxidoreductase" evidence="1">
    <location>
        <begin position="21"/>
        <end position="283"/>
    </location>
</feature>
<dbReference type="EMBL" id="RJUF01000183">
    <property type="protein sequence ID" value="MCP9765451.1"/>
    <property type="molecule type" value="Genomic_DNA"/>
</dbReference>
<dbReference type="InterPro" id="IPR050523">
    <property type="entry name" value="AKR_Detox_Biosynth"/>
</dbReference>
<reference evidence="2 3" key="1">
    <citation type="submission" date="2018-11" db="EMBL/GenBank/DDBJ databases">
        <title>Novel bacteria species description.</title>
        <authorList>
            <person name="Han J.-H."/>
        </authorList>
    </citation>
    <scope>NUCLEOTIDE SEQUENCE [LARGE SCALE GENOMIC DNA]</scope>
    <source>
        <strain evidence="2 3">KCTC23259</strain>
    </source>
</reference>
<dbReference type="AlphaFoldDB" id="A0AAE3H7K3"/>
<dbReference type="GO" id="GO:0016491">
    <property type="term" value="F:oxidoreductase activity"/>
    <property type="evidence" value="ECO:0007669"/>
    <property type="project" value="InterPro"/>
</dbReference>
<dbReference type="PRINTS" id="PR00069">
    <property type="entry name" value="ALDKETRDTASE"/>
</dbReference>
<accession>A0AAE3H7K3</accession>
<keyword evidence="3" id="KW-1185">Reference proteome</keyword>
<dbReference type="PANTHER" id="PTHR43364:SF1">
    <property type="entry name" value="OXIDOREDUCTASE YDHF"/>
    <property type="match status" value="1"/>
</dbReference>
<evidence type="ECO:0000313" key="2">
    <source>
        <dbReference type="EMBL" id="MCP9765451.1"/>
    </source>
</evidence>
<sequence length="288" mass="32419">MKKIYISDSGPKVSAAIYSFWRWENEKNLTDEIAQSVIEHCVKLGINTFDLGNYETSSNSQKIFFSEINKLGLKREDVVLFAKFGLQKKDGLEYFNNSRSFLLESLDKFLAAQKLDYIDIFLLEGLDFITDLEEIATTLEYIVHTGKAKHIGIANLNNSQHKLLSKFLSIPIVTSHIEMNLLKPDAILDGRLDFIKETYSKPLVWAPLAGGDILSGGSEKAIKIRKILNEIATKQNVNIEQLAVAWLIQLGALPIIGSLSLERIRNAAEATEVKLSHEDWYKVFSVVA</sequence>
<dbReference type="RefSeq" id="WP_255039145.1">
    <property type="nucleotide sequence ID" value="NZ_RJUF01000183.1"/>
</dbReference>
<dbReference type="SUPFAM" id="SSF51430">
    <property type="entry name" value="NAD(P)-linked oxidoreductase"/>
    <property type="match status" value="1"/>
</dbReference>
<dbReference type="GO" id="GO:0005829">
    <property type="term" value="C:cytosol"/>
    <property type="evidence" value="ECO:0007669"/>
    <property type="project" value="TreeGrafter"/>
</dbReference>
<dbReference type="InterPro" id="IPR023210">
    <property type="entry name" value="NADP_OxRdtase_dom"/>
</dbReference>
<dbReference type="PANTHER" id="PTHR43364">
    <property type="entry name" value="NADH-SPECIFIC METHYLGLYOXAL REDUCTASE-RELATED"/>
    <property type="match status" value="1"/>
</dbReference>
<dbReference type="Gene3D" id="3.20.20.100">
    <property type="entry name" value="NADP-dependent oxidoreductase domain"/>
    <property type="match status" value="1"/>
</dbReference>
<dbReference type="InterPro" id="IPR036812">
    <property type="entry name" value="NAD(P)_OxRdtase_dom_sf"/>
</dbReference>
<evidence type="ECO:0000259" key="1">
    <source>
        <dbReference type="Pfam" id="PF00248"/>
    </source>
</evidence>
<name>A0AAE3H7K3_9BACT</name>
<dbReference type="Proteomes" id="UP001204144">
    <property type="component" value="Unassembled WGS sequence"/>
</dbReference>
<dbReference type="InterPro" id="IPR020471">
    <property type="entry name" value="AKR"/>
</dbReference>